<evidence type="ECO:0000256" key="1">
    <source>
        <dbReference type="ARBA" id="ARBA00022801"/>
    </source>
</evidence>
<sequence length="445" mass="50787">MASSDDDVDPELVELLRQKMGLVPKPKVGPHDEDTRVLEDAQFAAYHAIDVVIDPFKTKEAAELIYRMMQRKKYSTKTWDTHPLHPKAKDEATVDFIFTMDLLNFSFWSGEEEKEKQFAIEYKGQKWNGYSSLVGCLQRALDEDIPITTPSFWADEEKCSDEKLRHVFRSATKEPIPMFDERVKCLREAGKILCEKYDGKFSNCIKEADGRAGYLVNLLADDFPCFRDTVEFKGKTIQIYKRAQILVADLWACFGGKGYGKFDDIDKITMFADYRIPQILQHLGCIRYSPPLEMWIRDKKEIPSGSREEIEIRASTIWCVDAIRREILRRHPETAVGGADAALIPEGSKTNEPEPAKDAESMSTASKDEKKTDDAEWKSTKVEVSTSAAESKAGAASEETKKDDEEVKVGVNAILIDFLLYDTMKEMQAANMEEMPHHRTRSIWY</sequence>
<comment type="function">
    <text evidence="6">Catalyzes the hydrolysis of queuosine 5'-phosphate, releasing the nucleobase queuine (q). Is required for salvage of queuine from exogenous queuosine (Q) that is imported and then converted to queuosine 5'-phosphate intracellularly.</text>
</comment>
<comment type="caution">
    <text evidence="8">The sequence shown here is derived from an EMBL/GenBank/DDBJ whole genome shotgun (WGS) entry which is preliminary data.</text>
</comment>
<feature type="compositionally biased region" description="Basic and acidic residues" evidence="7">
    <location>
        <begin position="349"/>
        <end position="381"/>
    </location>
</feature>
<dbReference type="PANTHER" id="PTHR21314">
    <property type="entry name" value="QUEUOSINE 5'-PHOSPHATE N-GLYCOSYLASE_HYDROLASE-RELATED"/>
    <property type="match status" value="1"/>
</dbReference>
<dbReference type="AlphaFoldDB" id="A0A168BCS3"/>
<keyword evidence="1 6" id="KW-0378">Hydrolase</keyword>
<proteinExistence type="inferred from homology"/>
<name>A0A168BCS3_9EURO</name>
<dbReference type="OrthoDB" id="416777at2759"/>
<dbReference type="InterPro" id="IPR019438">
    <property type="entry name" value="Q_salvage"/>
</dbReference>
<evidence type="ECO:0000256" key="3">
    <source>
        <dbReference type="ARBA" id="ARBA00035306"/>
    </source>
</evidence>
<evidence type="ECO:0000256" key="2">
    <source>
        <dbReference type="ARBA" id="ARBA00035119"/>
    </source>
</evidence>
<dbReference type="EMBL" id="AZGZ01000005">
    <property type="protein sequence ID" value="KZZ95135.1"/>
    <property type="molecule type" value="Genomic_DNA"/>
</dbReference>
<evidence type="ECO:0000256" key="6">
    <source>
        <dbReference type="RuleBase" id="RU365002"/>
    </source>
</evidence>
<dbReference type="Proteomes" id="UP000242877">
    <property type="component" value="Unassembled WGS sequence"/>
</dbReference>
<feature type="region of interest" description="Disordered" evidence="7">
    <location>
        <begin position="338"/>
        <end position="405"/>
    </location>
</feature>
<evidence type="ECO:0000313" key="9">
    <source>
        <dbReference type="Proteomes" id="UP000242877"/>
    </source>
</evidence>
<keyword evidence="9" id="KW-1185">Reference proteome</keyword>
<evidence type="ECO:0000313" key="8">
    <source>
        <dbReference type="EMBL" id="KZZ95135.1"/>
    </source>
</evidence>
<accession>A0A168BCS3</accession>
<dbReference type="GO" id="GO:0006400">
    <property type="term" value="P:tRNA modification"/>
    <property type="evidence" value="ECO:0007669"/>
    <property type="project" value="TreeGrafter"/>
</dbReference>
<evidence type="ECO:0000256" key="5">
    <source>
        <dbReference type="ARBA" id="ARBA00048204"/>
    </source>
</evidence>
<dbReference type="PANTHER" id="PTHR21314:SF0">
    <property type="entry name" value="QUEUOSINE 5'-PHOSPHATE N-GLYCOSYLASE_HYDROLASE"/>
    <property type="match status" value="1"/>
</dbReference>
<comment type="similarity">
    <text evidence="2 6">Belongs to the QNG1 protein family.</text>
</comment>
<dbReference type="Pfam" id="PF10343">
    <property type="entry name" value="Q_salvage"/>
    <property type="match status" value="2"/>
</dbReference>
<organism evidence="8 9">
    <name type="scientific">Ascosphaera apis ARSEF 7405</name>
    <dbReference type="NCBI Taxonomy" id="392613"/>
    <lineage>
        <taxon>Eukaryota</taxon>
        <taxon>Fungi</taxon>
        <taxon>Dikarya</taxon>
        <taxon>Ascomycota</taxon>
        <taxon>Pezizomycotina</taxon>
        <taxon>Eurotiomycetes</taxon>
        <taxon>Eurotiomycetidae</taxon>
        <taxon>Onygenales</taxon>
        <taxon>Ascosphaeraceae</taxon>
        <taxon>Ascosphaera</taxon>
    </lineage>
</organism>
<dbReference type="EC" id="3.2.2.-" evidence="6"/>
<gene>
    <name evidence="8" type="ORF">AAP_01623</name>
</gene>
<dbReference type="GO" id="GO:0016787">
    <property type="term" value="F:hydrolase activity"/>
    <property type="evidence" value="ECO:0007669"/>
    <property type="project" value="UniProtKB-KW"/>
</dbReference>
<comment type="catalytic activity">
    <reaction evidence="5 6">
        <text>queuosine 5'-phosphate + H2O = queuine + D-ribose 5-phosphate</text>
        <dbReference type="Rhea" id="RHEA:75387"/>
        <dbReference type="ChEBI" id="CHEBI:15377"/>
        <dbReference type="ChEBI" id="CHEBI:17433"/>
        <dbReference type="ChEBI" id="CHEBI:78346"/>
        <dbReference type="ChEBI" id="CHEBI:194371"/>
    </reaction>
    <physiologicalReaction direction="left-to-right" evidence="5 6">
        <dbReference type="Rhea" id="RHEA:75388"/>
    </physiologicalReaction>
</comment>
<feature type="compositionally biased region" description="Low complexity" evidence="7">
    <location>
        <begin position="385"/>
        <end position="397"/>
    </location>
</feature>
<protein>
    <recommendedName>
        <fullName evidence="3 6">Queuosine 5'-phosphate N-glycosylase/hydrolase</fullName>
        <ecNumber evidence="6">3.2.2.-</ecNumber>
    </recommendedName>
    <alternativeName>
        <fullName evidence="4 6">Queuosine-nucleotide N-glycosylase/hydrolase</fullName>
    </alternativeName>
</protein>
<evidence type="ECO:0000256" key="7">
    <source>
        <dbReference type="SAM" id="MobiDB-lite"/>
    </source>
</evidence>
<reference evidence="8 9" key="1">
    <citation type="journal article" date="2016" name="Genome Biol. Evol.">
        <title>Divergent and convergent evolution of fungal pathogenicity.</title>
        <authorList>
            <person name="Shang Y."/>
            <person name="Xiao G."/>
            <person name="Zheng P."/>
            <person name="Cen K."/>
            <person name="Zhan S."/>
            <person name="Wang C."/>
        </authorList>
    </citation>
    <scope>NUCLEOTIDE SEQUENCE [LARGE SCALE GENOMIC DNA]</scope>
    <source>
        <strain evidence="8 9">ARSEF 7405</strain>
    </source>
</reference>
<evidence type="ECO:0000256" key="4">
    <source>
        <dbReference type="ARBA" id="ARBA00035393"/>
    </source>
</evidence>
<dbReference type="VEuPathDB" id="FungiDB:AAP_01623"/>